<evidence type="ECO:0000259" key="2">
    <source>
        <dbReference type="PROSITE" id="PS50110"/>
    </source>
</evidence>
<dbReference type="OrthoDB" id="9962772at2"/>
<accession>Q2IQM8</accession>
<keyword evidence="1" id="KW-0597">Phosphoprotein</keyword>
<sequence>MRDTGGAEAMEGEELALAYGSATAARRDAVPQLRHGLLVRTRAPVAPGDWLRLRIGLAQERVELHLAGEVRWATPLATGAIAAVELRPDSHRDRVQLDLLFQRRTAGAAPEPPAPGEAGTAGPLTAAVFAPDPLLRAGLAEALEALGRAGGRAVEVAAPADPAALVRALAATPHGLAVLDCDAVGAAAAPLIAALRGHAGCARLPVILLADGGTSDAEDAHAVVLAKPVDLRRFGELAAALLGAGGPCQRAGAPGAPAA</sequence>
<dbReference type="InterPro" id="IPR001789">
    <property type="entry name" value="Sig_transdc_resp-reg_receiver"/>
</dbReference>
<feature type="modified residue" description="4-aspartylphosphate" evidence="1">
    <location>
        <position position="180"/>
    </location>
</feature>
<dbReference type="PROSITE" id="PS50110">
    <property type="entry name" value="RESPONSE_REGULATORY"/>
    <property type="match status" value="1"/>
</dbReference>
<organism evidence="3 4">
    <name type="scientific">Anaeromyxobacter dehalogenans (strain 2CP-C)</name>
    <dbReference type="NCBI Taxonomy" id="290397"/>
    <lineage>
        <taxon>Bacteria</taxon>
        <taxon>Pseudomonadati</taxon>
        <taxon>Myxococcota</taxon>
        <taxon>Myxococcia</taxon>
        <taxon>Myxococcales</taxon>
        <taxon>Cystobacterineae</taxon>
        <taxon>Anaeromyxobacteraceae</taxon>
        <taxon>Anaeromyxobacter</taxon>
    </lineage>
</organism>
<reference evidence="3" key="1">
    <citation type="submission" date="2006-01" db="EMBL/GenBank/DDBJ databases">
        <title>Complete sequence of Anaeromyxobacter dehalogenans 2CP-C.</title>
        <authorList>
            <consortium name="US DOE Joint Genome Institute"/>
            <person name="Copeland A."/>
            <person name="Lucas S."/>
            <person name="Lapidus A."/>
            <person name="Barry K."/>
            <person name="Detter J.C."/>
            <person name="Glavina T."/>
            <person name="Hammon N."/>
            <person name="Israni S."/>
            <person name="Pitluck S."/>
            <person name="Brettin T."/>
            <person name="Bruce D."/>
            <person name="Han C."/>
            <person name="Tapia R."/>
            <person name="Gilna P."/>
            <person name="Kiss H."/>
            <person name="Schmutz J."/>
            <person name="Larimer F."/>
            <person name="Land M."/>
            <person name="Kyrpides N."/>
            <person name="Anderson I."/>
            <person name="Sanford R.A."/>
            <person name="Ritalahti K.M."/>
            <person name="Thomas H.S."/>
            <person name="Kirby J.R."/>
            <person name="Zhulin I.B."/>
            <person name="Loeffler F.E."/>
            <person name="Richardson P."/>
        </authorList>
    </citation>
    <scope>NUCLEOTIDE SEQUENCE</scope>
    <source>
        <strain evidence="3">2CP-C</strain>
    </source>
</reference>
<dbReference type="Proteomes" id="UP000001935">
    <property type="component" value="Chromosome"/>
</dbReference>
<protein>
    <recommendedName>
        <fullName evidence="2">Response regulatory domain-containing protein</fullName>
    </recommendedName>
</protein>
<gene>
    <name evidence="3" type="ordered locus">Adeh_1336</name>
</gene>
<dbReference type="RefSeq" id="WP_011420393.1">
    <property type="nucleotide sequence ID" value="NC_007760.1"/>
</dbReference>
<evidence type="ECO:0000313" key="3">
    <source>
        <dbReference type="EMBL" id="ABC81110.1"/>
    </source>
</evidence>
<dbReference type="Gene3D" id="2.40.10.220">
    <property type="entry name" value="predicted glycosyltransferase like domains"/>
    <property type="match status" value="1"/>
</dbReference>
<dbReference type="GO" id="GO:0000160">
    <property type="term" value="P:phosphorelay signal transduction system"/>
    <property type="evidence" value="ECO:0007669"/>
    <property type="project" value="InterPro"/>
</dbReference>
<dbReference type="HOGENOM" id="CLU_1076217_0_0_7"/>
<dbReference type="AlphaFoldDB" id="Q2IQM8"/>
<dbReference type="KEGG" id="ade:Adeh_1336"/>
<proteinExistence type="predicted"/>
<feature type="domain" description="Response regulatory" evidence="2">
    <location>
        <begin position="125"/>
        <end position="242"/>
    </location>
</feature>
<dbReference type="EMBL" id="CP000251">
    <property type="protein sequence ID" value="ABC81110.1"/>
    <property type="molecule type" value="Genomic_DNA"/>
</dbReference>
<evidence type="ECO:0000313" key="4">
    <source>
        <dbReference type="Proteomes" id="UP000001935"/>
    </source>
</evidence>
<dbReference type="STRING" id="290397.Adeh_1336"/>
<name>Q2IQM8_ANADE</name>
<evidence type="ECO:0000256" key="1">
    <source>
        <dbReference type="PROSITE-ProRule" id="PRU00169"/>
    </source>
</evidence>